<organism evidence="2 3">
    <name type="scientific">Pacificitalea manganoxidans</name>
    <dbReference type="NCBI Taxonomy" id="1411902"/>
    <lineage>
        <taxon>Bacteria</taxon>
        <taxon>Pseudomonadati</taxon>
        <taxon>Pseudomonadota</taxon>
        <taxon>Alphaproteobacteria</taxon>
        <taxon>Rhodobacterales</taxon>
        <taxon>Paracoccaceae</taxon>
        <taxon>Pacificitalea</taxon>
    </lineage>
</organism>
<feature type="domain" description="Xylose isomerase-like TIM barrel" evidence="1">
    <location>
        <begin position="40"/>
        <end position="284"/>
    </location>
</feature>
<protein>
    <recommendedName>
        <fullName evidence="1">Xylose isomerase-like TIM barrel domain-containing protein</fullName>
    </recommendedName>
</protein>
<dbReference type="KEGG" id="cmag:CBW24_06470"/>
<dbReference type="Gene3D" id="3.20.20.150">
    <property type="entry name" value="Divalent-metal-dependent TIM barrel enzymes"/>
    <property type="match status" value="1"/>
</dbReference>
<dbReference type="SUPFAM" id="SSF51658">
    <property type="entry name" value="Xylose isomerase-like"/>
    <property type="match status" value="1"/>
</dbReference>
<sequence length="316" mass="33854">MGRHQGDRGHIRRHGRVVNKVKLSVITDGLCPDLAQALSVAAKAGLQAVELQHIGGKQIHALSPAEVQDARRHLANFGLPVACVTGHTFHNCAIDDLIQDPAKLSAELDKLKACLEFAAACDCPTVRVMNFRKEMFLFGGGGAEAWNVNTALWDQLLEMIQAASALAGPTTLVLETGLNSAISSATLGRRLIDALDADNIAILWDPANCLFYSERPAPEGLDSLDARHIGHVHIKDMRLDIAGARIQHCEIGHGDMAPYLAPLAQGLRAKGYEGYVSLESVYRPDGGSFADGFHASLDTFRRHFGSAQSAASAAPI</sequence>
<dbReference type="EMBL" id="CP021404">
    <property type="protein sequence ID" value="ATI41677.1"/>
    <property type="molecule type" value="Genomic_DNA"/>
</dbReference>
<dbReference type="PANTHER" id="PTHR12110">
    <property type="entry name" value="HYDROXYPYRUVATE ISOMERASE"/>
    <property type="match status" value="1"/>
</dbReference>
<keyword evidence="3" id="KW-1185">Reference proteome</keyword>
<name>A0A291LYG3_9RHOB</name>
<dbReference type="Proteomes" id="UP000219050">
    <property type="component" value="Chromosome"/>
</dbReference>
<reference evidence="2 3" key="1">
    <citation type="submission" date="2017-05" db="EMBL/GenBank/DDBJ databases">
        <title>Comparative genomic and metabolic analysis of manganese-oxidizing mechanisms in Celeribater manganoxidans DY25T: its adaption to the environment of polymetallic nodule.</title>
        <authorList>
            <person name="Wang X."/>
        </authorList>
    </citation>
    <scope>NUCLEOTIDE SEQUENCE [LARGE SCALE GENOMIC DNA]</scope>
    <source>
        <strain evidence="2 3">DY25</strain>
    </source>
</reference>
<dbReference type="InterPro" id="IPR013022">
    <property type="entry name" value="Xyl_isomerase-like_TIM-brl"/>
</dbReference>
<dbReference type="InterPro" id="IPR036237">
    <property type="entry name" value="Xyl_isomerase-like_sf"/>
</dbReference>
<dbReference type="Pfam" id="PF01261">
    <property type="entry name" value="AP_endonuc_2"/>
    <property type="match status" value="1"/>
</dbReference>
<evidence type="ECO:0000313" key="2">
    <source>
        <dbReference type="EMBL" id="ATI41677.1"/>
    </source>
</evidence>
<gene>
    <name evidence="2" type="ORF">CBW24_06470</name>
</gene>
<evidence type="ECO:0000313" key="3">
    <source>
        <dbReference type="Proteomes" id="UP000219050"/>
    </source>
</evidence>
<dbReference type="AlphaFoldDB" id="A0A291LYG3"/>
<proteinExistence type="predicted"/>
<evidence type="ECO:0000259" key="1">
    <source>
        <dbReference type="Pfam" id="PF01261"/>
    </source>
</evidence>
<accession>A0A291LYG3</accession>
<dbReference type="InterPro" id="IPR050312">
    <property type="entry name" value="IolE/XylAMocC-like"/>
</dbReference>
<dbReference type="PANTHER" id="PTHR12110:SF41">
    <property type="entry name" value="INOSOSE DEHYDRATASE"/>
    <property type="match status" value="1"/>
</dbReference>